<protein>
    <recommendedName>
        <fullName evidence="4">Lipoprotein</fullName>
    </recommendedName>
</protein>
<feature type="chain" id="PRO_5002710535" description="Lipoprotein" evidence="1">
    <location>
        <begin position="37"/>
        <end position="340"/>
    </location>
</feature>
<evidence type="ECO:0008006" key="4">
    <source>
        <dbReference type="Google" id="ProtNLM"/>
    </source>
</evidence>
<name>A7HVE0_PARL1</name>
<evidence type="ECO:0000313" key="2">
    <source>
        <dbReference type="EMBL" id="ABS63873.1"/>
    </source>
</evidence>
<dbReference type="HOGENOM" id="CLU_815979_0_0_5"/>
<organism evidence="2 3">
    <name type="scientific">Parvibaculum lavamentivorans (strain DS-1 / DSM 13023 / NCIMB 13966)</name>
    <dbReference type="NCBI Taxonomy" id="402881"/>
    <lineage>
        <taxon>Bacteria</taxon>
        <taxon>Pseudomonadati</taxon>
        <taxon>Pseudomonadota</taxon>
        <taxon>Alphaproteobacteria</taxon>
        <taxon>Hyphomicrobiales</taxon>
        <taxon>Parvibaculaceae</taxon>
        <taxon>Parvibaculum</taxon>
    </lineage>
</organism>
<dbReference type="EMBL" id="CP000774">
    <property type="protein sequence ID" value="ABS63873.1"/>
    <property type="molecule type" value="Genomic_DNA"/>
</dbReference>
<accession>A7HVE0</accession>
<proteinExistence type="predicted"/>
<feature type="signal peptide" evidence="1">
    <location>
        <begin position="1"/>
        <end position="36"/>
    </location>
</feature>
<reference evidence="2 3" key="1">
    <citation type="journal article" date="2011" name="Stand. Genomic Sci.">
        <title>Complete genome sequence of Parvibaculum lavamentivorans type strain (DS-1(T)).</title>
        <authorList>
            <person name="Schleheck D."/>
            <person name="Weiss M."/>
            <person name="Pitluck S."/>
            <person name="Bruce D."/>
            <person name="Land M.L."/>
            <person name="Han S."/>
            <person name="Saunders E."/>
            <person name="Tapia R."/>
            <person name="Detter C."/>
            <person name="Brettin T."/>
            <person name="Han J."/>
            <person name="Woyke T."/>
            <person name="Goodwin L."/>
            <person name="Pennacchio L."/>
            <person name="Nolan M."/>
            <person name="Cook A.M."/>
            <person name="Kjelleberg S."/>
            <person name="Thomas T."/>
        </authorList>
    </citation>
    <scope>NUCLEOTIDE SEQUENCE [LARGE SCALE GENOMIC DNA]</scope>
    <source>
        <strain evidence="3">DS-1 / DSM 13023 / NCIMB 13966</strain>
    </source>
</reference>
<dbReference type="KEGG" id="pla:Plav_2259"/>
<dbReference type="STRING" id="402881.Plav_2259"/>
<sequence length="340" mass="35206">MAAEPATTKIDSWRRAGSRRLKMGAALAIFAMAACADNIASEETTRDVRLVEGNTAKSAPVSKVAISALTGVPPTEANLFSELLKEEMARTSIPLSGEGGLSFDVTGAMGAGKNPDGTYIVAVIDIGDAGGARLHRVLNEKTIPGGKPSEDPWNAVGNNTLRSFAAATAQKIASWYSQAAGPGATIASRLPAENDSVITGSIGEEKAEARLPFDIALGPTPGDGNAALSGALNGALSRRVPTASWVDAPRYRIEGSVVTASRNDGRTDVSIRWLVKSADGEILGEVLQQNALDAERIAGRWGEVAEMAAEAAADGVLAVLGRTDTSMAANSQDRAPRRDG</sequence>
<evidence type="ECO:0000256" key="1">
    <source>
        <dbReference type="SAM" id="SignalP"/>
    </source>
</evidence>
<keyword evidence="3" id="KW-1185">Reference proteome</keyword>
<evidence type="ECO:0000313" key="3">
    <source>
        <dbReference type="Proteomes" id="UP000006377"/>
    </source>
</evidence>
<dbReference type="AlphaFoldDB" id="A7HVE0"/>
<gene>
    <name evidence="2" type="ordered locus">Plav_2259</name>
</gene>
<keyword evidence="1" id="KW-0732">Signal</keyword>
<dbReference type="Proteomes" id="UP000006377">
    <property type="component" value="Chromosome"/>
</dbReference>